<keyword evidence="6" id="KW-0067">ATP-binding</keyword>
<dbReference type="CDD" id="cd14014">
    <property type="entry name" value="STKc_PknB_like"/>
    <property type="match status" value="1"/>
</dbReference>
<sequence>MSSHNSIVSKEEIPPGTLILNRYLIKQIIGQGGLGRTYLALDNHRFNELCVLKEFAPFGSGHYDIEKSRSLFKREAKILHKVNHPQIPRFLACFEQQNRLFLVQEYVKGKTYSELLEKRQQSKRVFTESEIIRWLMNLLPILSYIHKLGIIHRDISPDNIMQPPGKKLPVLIDFGVGKLTNIHQESPQNSFRRPSYVGKMSFVGKIGYAPQEQIIMGRCSPSSDIYALGVTALVLLTGKDPTALVNQQSLEWEWQKYVRVGTYLIKILSKMTEEKPLKRYHSAQEVLRDLQQFFINPQTTNAKKAIAKNRSTQSTKATPSISKPSPSQSSRQSSQQSQIDETVILPSPQVSRPPVVDDTFIVTRANSSPQEPFPKKPSTKSSSTSNSNSTHPIDSTLIVSSVNPAAPQNQPYPQPSEKSIRTKFIRRCEQELAYYIGSMAALVVQEVMQKQKPQSPEELIDAVAEYISESNQVREFKKRF</sequence>
<dbReference type="Proteomes" id="UP000320055">
    <property type="component" value="Unassembled WGS sequence"/>
</dbReference>
<feature type="region of interest" description="Disordered" evidence="9">
    <location>
        <begin position="301"/>
        <end position="394"/>
    </location>
</feature>
<dbReference type="Pfam" id="PF00069">
    <property type="entry name" value="Pkinase"/>
    <property type="match status" value="1"/>
</dbReference>
<evidence type="ECO:0000256" key="9">
    <source>
        <dbReference type="SAM" id="MobiDB-lite"/>
    </source>
</evidence>
<dbReference type="OrthoDB" id="507628at2"/>
<reference evidence="11 12" key="1">
    <citation type="submission" date="2019-01" db="EMBL/GenBank/DDBJ databases">
        <authorList>
            <person name="Brito A."/>
        </authorList>
    </citation>
    <scope>NUCLEOTIDE SEQUENCE [LARGE SCALE GENOMIC DNA]</scope>
    <source>
        <strain evidence="11">1</strain>
    </source>
</reference>
<evidence type="ECO:0000256" key="6">
    <source>
        <dbReference type="ARBA" id="ARBA00022840"/>
    </source>
</evidence>
<evidence type="ECO:0000256" key="2">
    <source>
        <dbReference type="ARBA" id="ARBA00022527"/>
    </source>
</evidence>
<accession>A0A563VS67</accession>
<feature type="compositionally biased region" description="Polar residues" evidence="9">
    <location>
        <begin position="309"/>
        <end position="318"/>
    </location>
</feature>
<dbReference type="Gene3D" id="3.30.200.20">
    <property type="entry name" value="Phosphorylase Kinase, domain 1"/>
    <property type="match status" value="1"/>
</dbReference>
<dbReference type="RefSeq" id="WP_144872801.1">
    <property type="nucleotide sequence ID" value="NZ_LR213999.1"/>
</dbReference>
<organism evidence="11 12">
    <name type="scientific">Hyella patelloides LEGE 07179</name>
    <dbReference type="NCBI Taxonomy" id="945734"/>
    <lineage>
        <taxon>Bacteria</taxon>
        <taxon>Bacillati</taxon>
        <taxon>Cyanobacteriota</taxon>
        <taxon>Cyanophyceae</taxon>
        <taxon>Pleurocapsales</taxon>
        <taxon>Hyellaceae</taxon>
        <taxon>Hyella</taxon>
    </lineage>
</organism>
<dbReference type="Gene3D" id="1.10.510.10">
    <property type="entry name" value="Transferase(Phosphotransferase) domain 1"/>
    <property type="match status" value="1"/>
</dbReference>
<name>A0A563VS67_9CYAN</name>
<keyword evidence="4" id="KW-0547">Nucleotide-binding</keyword>
<keyword evidence="5 11" id="KW-0418">Kinase</keyword>
<comment type="catalytic activity">
    <reaction evidence="8">
        <text>L-seryl-[protein] + ATP = O-phospho-L-seryl-[protein] + ADP + H(+)</text>
        <dbReference type="Rhea" id="RHEA:17989"/>
        <dbReference type="Rhea" id="RHEA-COMP:9863"/>
        <dbReference type="Rhea" id="RHEA-COMP:11604"/>
        <dbReference type="ChEBI" id="CHEBI:15378"/>
        <dbReference type="ChEBI" id="CHEBI:29999"/>
        <dbReference type="ChEBI" id="CHEBI:30616"/>
        <dbReference type="ChEBI" id="CHEBI:83421"/>
        <dbReference type="ChEBI" id="CHEBI:456216"/>
        <dbReference type="EC" id="2.7.11.1"/>
    </reaction>
</comment>
<gene>
    <name evidence="11" type="ORF">H1P_2560001</name>
</gene>
<dbReference type="EC" id="2.7.11.1" evidence="1"/>
<dbReference type="GO" id="GO:0004674">
    <property type="term" value="F:protein serine/threonine kinase activity"/>
    <property type="evidence" value="ECO:0007669"/>
    <property type="project" value="UniProtKB-KW"/>
</dbReference>
<evidence type="ECO:0000256" key="1">
    <source>
        <dbReference type="ARBA" id="ARBA00012513"/>
    </source>
</evidence>
<evidence type="ECO:0000313" key="11">
    <source>
        <dbReference type="EMBL" id="VEP14300.1"/>
    </source>
</evidence>
<dbReference type="PROSITE" id="PS50011">
    <property type="entry name" value="PROTEIN_KINASE_DOM"/>
    <property type="match status" value="1"/>
</dbReference>
<evidence type="ECO:0000256" key="7">
    <source>
        <dbReference type="ARBA" id="ARBA00047899"/>
    </source>
</evidence>
<evidence type="ECO:0000259" key="10">
    <source>
        <dbReference type="PROSITE" id="PS50011"/>
    </source>
</evidence>
<keyword evidence="2 11" id="KW-0723">Serine/threonine-protein kinase</keyword>
<feature type="compositionally biased region" description="Low complexity" evidence="9">
    <location>
        <begin position="379"/>
        <end position="390"/>
    </location>
</feature>
<dbReference type="PANTHER" id="PTHR24363">
    <property type="entry name" value="SERINE/THREONINE PROTEIN KINASE"/>
    <property type="match status" value="1"/>
</dbReference>
<feature type="compositionally biased region" description="Low complexity" evidence="9">
    <location>
        <begin position="319"/>
        <end position="338"/>
    </location>
</feature>
<evidence type="ECO:0000256" key="3">
    <source>
        <dbReference type="ARBA" id="ARBA00022679"/>
    </source>
</evidence>
<dbReference type="InterPro" id="IPR000719">
    <property type="entry name" value="Prot_kinase_dom"/>
</dbReference>
<evidence type="ECO:0000256" key="4">
    <source>
        <dbReference type="ARBA" id="ARBA00022741"/>
    </source>
</evidence>
<evidence type="ECO:0000256" key="8">
    <source>
        <dbReference type="ARBA" id="ARBA00048679"/>
    </source>
</evidence>
<dbReference type="EMBL" id="CAACVJ010000175">
    <property type="protein sequence ID" value="VEP14300.1"/>
    <property type="molecule type" value="Genomic_DNA"/>
</dbReference>
<evidence type="ECO:0000256" key="5">
    <source>
        <dbReference type="ARBA" id="ARBA00022777"/>
    </source>
</evidence>
<dbReference type="SUPFAM" id="SSF56112">
    <property type="entry name" value="Protein kinase-like (PK-like)"/>
    <property type="match status" value="1"/>
</dbReference>
<dbReference type="PANTHER" id="PTHR24363:SF0">
    <property type="entry name" value="SERINE_THREONINE KINASE LIKE DOMAIN CONTAINING 1"/>
    <property type="match status" value="1"/>
</dbReference>
<feature type="domain" description="Protein kinase" evidence="10">
    <location>
        <begin position="23"/>
        <end position="294"/>
    </location>
</feature>
<comment type="catalytic activity">
    <reaction evidence="7">
        <text>L-threonyl-[protein] + ATP = O-phospho-L-threonyl-[protein] + ADP + H(+)</text>
        <dbReference type="Rhea" id="RHEA:46608"/>
        <dbReference type="Rhea" id="RHEA-COMP:11060"/>
        <dbReference type="Rhea" id="RHEA-COMP:11605"/>
        <dbReference type="ChEBI" id="CHEBI:15378"/>
        <dbReference type="ChEBI" id="CHEBI:30013"/>
        <dbReference type="ChEBI" id="CHEBI:30616"/>
        <dbReference type="ChEBI" id="CHEBI:61977"/>
        <dbReference type="ChEBI" id="CHEBI:456216"/>
        <dbReference type="EC" id="2.7.11.1"/>
    </reaction>
</comment>
<dbReference type="InterPro" id="IPR058395">
    <property type="entry name" value="DUF8082"/>
</dbReference>
<evidence type="ECO:0000313" key="12">
    <source>
        <dbReference type="Proteomes" id="UP000320055"/>
    </source>
</evidence>
<dbReference type="Pfam" id="PF26309">
    <property type="entry name" value="DUF8082"/>
    <property type="match status" value="1"/>
</dbReference>
<keyword evidence="12" id="KW-1185">Reference proteome</keyword>
<protein>
    <recommendedName>
        <fullName evidence="1">non-specific serine/threonine protein kinase</fullName>
        <ecNumber evidence="1">2.7.11.1</ecNumber>
    </recommendedName>
</protein>
<dbReference type="GO" id="GO:0005524">
    <property type="term" value="F:ATP binding"/>
    <property type="evidence" value="ECO:0007669"/>
    <property type="project" value="UniProtKB-KW"/>
</dbReference>
<keyword evidence="3" id="KW-0808">Transferase</keyword>
<dbReference type="InterPro" id="IPR011009">
    <property type="entry name" value="Kinase-like_dom_sf"/>
</dbReference>
<dbReference type="AlphaFoldDB" id="A0A563VS67"/>
<proteinExistence type="predicted"/>